<organism evidence="2 3">
    <name type="scientific">Polarella glacialis</name>
    <name type="common">Dinoflagellate</name>
    <dbReference type="NCBI Taxonomy" id="89957"/>
    <lineage>
        <taxon>Eukaryota</taxon>
        <taxon>Sar</taxon>
        <taxon>Alveolata</taxon>
        <taxon>Dinophyceae</taxon>
        <taxon>Suessiales</taxon>
        <taxon>Suessiaceae</taxon>
        <taxon>Polarella</taxon>
    </lineage>
</organism>
<dbReference type="Proteomes" id="UP000654075">
    <property type="component" value="Unassembled WGS sequence"/>
</dbReference>
<protein>
    <submittedName>
        <fullName evidence="2">Uncharacterized protein</fullName>
    </submittedName>
</protein>
<dbReference type="EMBL" id="CAJNNV010030683">
    <property type="protein sequence ID" value="CAE8633238.1"/>
    <property type="molecule type" value="Genomic_DNA"/>
</dbReference>
<comment type="caution">
    <text evidence="2">The sequence shown here is derived from an EMBL/GenBank/DDBJ whole genome shotgun (WGS) entry which is preliminary data.</text>
</comment>
<feature type="region of interest" description="Disordered" evidence="1">
    <location>
        <begin position="57"/>
        <end position="104"/>
    </location>
</feature>
<sequence>MAKSEVVCRPCNGFAALLISSYAGCLRMRNERQCGAHAKGQQYVSSGVWHKVDEARWGDSNPREAPARPLLQNPTVADRGHARASSRTEVLRRPKREIETDDSEVRKALQKLDAGVARSSSAACSSMSTGCGSSARSSPLDNSERSEEPPARGLPVQRIQAFDSVRQRHPLSSSQQGYPRVRDSDLEVHHPDGIIEGLTDDAAVIQPQGFFSCKVCKPCRIGAKVLV</sequence>
<feature type="region of interest" description="Disordered" evidence="1">
    <location>
        <begin position="123"/>
        <end position="155"/>
    </location>
</feature>
<feature type="compositionally biased region" description="Basic and acidic residues" evidence="1">
    <location>
        <begin position="57"/>
        <end position="66"/>
    </location>
</feature>
<dbReference type="AlphaFoldDB" id="A0A813H6N7"/>
<evidence type="ECO:0000313" key="3">
    <source>
        <dbReference type="Proteomes" id="UP000654075"/>
    </source>
</evidence>
<name>A0A813H6N7_POLGL</name>
<gene>
    <name evidence="2" type="ORF">PGLA1383_LOCUS49149</name>
</gene>
<evidence type="ECO:0000313" key="2">
    <source>
        <dbReference type="EMBL" id="CAE8633238.1"/>
    </source>
</evidence>
<feature type="compositionally biased region" description="Low complexity" evidence="1">
    <location>
        <begin position="123"/>
        <end position="138"/>
    </location>
</feature>
<proteinExistence type="predicted"/>
<feature type="compositionally biased region" description="Basic and acidic residues" evidence="1">
    <location>
        <begin position="89"/>
        <end position="104"/>
    </location>
</feature>
<accession>A0A813H6N7</accession>
<evidence type="ECO:0000256" key="1">
    <source>
        <dbReference type="SAM" id="MobiDB-lite"/>
    </source>
</evidence>
<keyword evidence="3" id="KW-1185">Reference proteome</keyword>
<reference evidence="2" key="1">
    <citation type="submission" date="2021-02" db="EMBL/GenBank/DDBJ databases">
        <authorList>
            <person name="Dougan E. K."/>
            <person name="Rhodes N."/>
            <person name="Thang M."/>
            <person name="Chan C."/>
        </authorList>
    </citation>
    <scope>NUCLEOTIDE SEQUENCE</scope>
</reference>